<dbReference type="PANTHER" id="PTHR32305">
    <property type="match status" value="1"/>
</dbReference>
<reference evidence="3" key="1">
    <citation type="submission" date="2023-03" db="EMBL/GenBank/DDBJ databases">
        <title>Amycolatopsis taiwanensis NBRC 103393.</title>
        <authorList>
            <person name="Ichikawa N."/>
            <person name="Sato H."/>
            <person name="Tonouchi N."/>
        </authorList>
    </citation>
    <scope>NUCLEOTIDE SEQUENCE</scope>
    <source>
        <strain evidence="3">NBRC 103393</strain>
    </source>
</reference>
<dbReference type="NCBIfam" id="TIGR03696">
    <property type="entry name" value="Rhs_assc_core"/>
    <property type="match status" value="1"/>
</dbReference>
<feature type="domain" description="PA14" evidence="2">
    <location>
        <begin position="628"/>
        <end position="777"/>
    </location>
</feature>
<dbReference type="PROSITE" id="PS51820">
    <property type="entry name" value="PA14"/>
    <property type="match status" value="2"/>
</dbReference>
<evidence type="ECO:0000259" key="2">
    <source>
        <dbReference type="PROSITE" id="PS51820"/>
    </source>
</evidence>
<accession>A0A9W6VIR3</accession>
<dbReference type="EMBL" id="BSTI01000013">
    <property type="protein sequence ID" value="GLY68724.1"/>
    <property type="molecule type" value="Genomic_DNA"/>
</dbReference>
<sequence>MGSRRGGARLRALIRSWARAIALVLVLVMGFSVVEAVAPAARAEAAPASHAVDPRQVPLLPSEKPVAAAVAPAKPAGDFAPLASANGGARSHFDPQRSQSLSRSMFAETYANPDGTRTVRESSEPLNVQDGAGRWVPVDTGLAQDAAPGRMRAKAHPLSPSFAAKADDPAVLSVSAGDASASLGMVGAAASAGKTERNTASYGGVLPNTDLAYEVTPGSVKETIVLAKPTDVSSWRFRLNTKGLTPELDKSGAVLLKDSAGKVRMFVPPVEAWDSAGNDTTPPALTGGTYGLARDGSGWVLTVNVDGGWLRDAKRVFPVRIDPTITFGEVAEHAYKSDGTTCDFCGLRIGNSRDSGDAYWRTAFNVDYKPLFGQNVVNARLDLNRNTDLTGSVKTWNTDLFHATAFNFNGLGEYLGSGLVGDVGSVSGDGLTTFLRTAVNNRDASAFFMLVGTETPGTWTYKHLSATLTVDTGTAPPAAPLVAPADNSVITTLTPTLQVGAVSDPDGDPVTYCFKVATGPDAKSGVVVDSGCLPTPQWTVPAGVLQDGVAYTWQASTYSGITSTAPSWVGHLKVDQRIGDHGPSPVDTLGPVSVNLANGNTTTSHAAPTFTTVGGNAGVSFTFNSQQQDPTGLRASYFNDLSHNGIINPAQQPVLVRTEPQVNVDWGTGSPFPPALGADWFVVRWEGYFQAPVTGSYQFAGVHDDGATIWINGNQVYTADVPSDVNWTQSTAVSLTAGQRVPIKVEMYEKTVVAYMKLFVRTTDGTTVPSQIVPSSWLYSSDVPALPRGWTLSADLDGSGSSYTKAQVTDQNVVLTDATGAKHTWTKKSAGGYTAPAGEDGILALDTAGRVTLTEGGDVYAFNADGTLATQAATVDSRKPAALQNIYDGTPLRLSQIKDPVSGRAHVLHYNRANDDCYGGITPPPGADALPPTQMLCRITYWDGSETRLWYAQGRLAEIEEPGSAITVYLYDGGGLITAVLEPQAADWIAVDPSTRNTIDTYTTVGYIGQNGRAQAKTITAPAPTPGAPKPQRSYRYDPANRQTFVDLAGLTPATGFFSKVTYDDADRTLSTTDATGKTTSQTWSVKDQQLTSTDAAGRESTTVYDYADRVIDTYGPAPTSCFTGQQPTNACAGTVPHKHTNYDENLKGLSVQWWDNDTLTGAPKAYTTGTGNADGTINHPWHETAPTAGIPADHFSLRATGEIVFPTVGDYTLKTLADDGVRVWIDDTLVIDNWQIQGATWTSATLHATTANEWHRIRLEYFQGEFDSQLELDWIPPGGGQQVVPGTQLRPRYGLTTSTVESESAGVPDQTTTTRYGENGLDATYGLPTSTTINPGGLNLTSRTGYETVGTGYLRTTSKTMPTGASATYAYYGDTETRANPCVSGSPGINQGGLPKLTTSPSPATGAARAVEQVYDASGRAVAEATSGDWVCTTYDARDRVTQKTYPANVSAGARTVTTNYAVGGDPLTTAVTDTAGTVTTTVDLLGRVVAYTDTHGTKTTTSYDQAGRVTTQLITFANAADGAVTMAYTYDDAGRQLTVKENEFLLAGSSYDAAGELAAVDYANGTHLSAIGKDPAGKLTSLTWTTSDNHQIVSTVARTRAGTIIDESLGGVDPNPSGNNYAYDAAGRLTEAYVTGHHYTYDFTSAAANTCPTGTQTNAGLNTNRMRLVDQTGGGTSTANYCYDAADRLLAVQGATGVTGIGYDSHGNTTAYTSGDVTTRLGFDSADRNILATTSSSDPTQNAAMSYSRDATDRIVRRDATTGDTVGTVLYGYTATGDSADITYDLTKRLTSFTVPLPGGVLLTNQNPAATWDYPSVRGDLVLTTTNTGVQQGDLRTYDPYGQPLTATGAVDPQNVPDNQPGKMDYGWLGQHQRPYEHAGGLALVEMGARVYSPLLGRFLQVDPVDGGSANDYDYVYADPINKYDIDGNSWFSSLVKVVTKVAEVAAFIPGPIGVVASGIAAAGNFYQGNVGKGMMYAASALTFGVARYTSVVGRALERSPVLGKFGNVFGRGRAGILNRTDRLRLGWTWRGTGRNGRNMLSLRVGSRRTRILGRTVHFHYHIIKGTSW</sequence>
<dbReference type="InterPro" id="IPR006530">
    <property type="entry name" value="YD"/>
</dbReference>
<dbReference type="NCBIfam" id="TIGR01643">
    <property type="entry name" value="YD_repeat_2x"/>
    <property type="match status" value="2"/>
</dbReference>
<dbReference type="InterPro" id="IPR022385">
    <property type="entry name" value="Rhs_assc_core"/>
</dbReference>
<dbReference type="RefSeq" id="WP_285488552.1">
    <property type="nucleotide sequence ID" value="NZ_BSTI01000013.1"/>
</dbReference>
<dbReference type="InterPro" id="IPR050708">
    <property type="entry name" value="T6SS_VgrG/RHS"/>
</dbReference>
<evidence type="ECO:0000313" key="4">
    <source>
        <dbReference type="Proteomes" id="UP001165136"/>
    </source>
</evidence>
<evidence type="ECO:0000256" key="1">
    <source>
        <dbReference type="SAM" id="MobiDB-lite"/>
    </source>
</evidence>
<comment type="caution">
    <text evidence="3">The sequence shown here is derived from an EMBL/GenBank/DDBJ whole genome shotgun (WGS) entry which is preliminary data.</text>
</comment>
<dbReference type="Gene3D" id="2.180.10.10">
    <property type="entry name" value="RHS repeat-associated core"/>
    <property type="match status" value="1"/>
</dbReference>
<name>A0A9W6VIR3_9PSEU</name>
<gene>
    <name evidence="3" type="ORF">Atai01_53430</name>
</gene>
<dbReference type="InterPro" id="IPR037524">
    <property type="entry name" value="PA14/GLEYA"/>
</dbReference>
<organism evidence="3 4">
    <name type="scientific">Amycolatopsis taiwanensis</name>
    <dbReference type="NCBI Taxonomy" id="342230"/>
    <lineage>
        <taxon>Bacteria</taxon>
        <taxon>Bacillati</taxon>
        <taxon>Actinomycetota</taxon>
        <taxon>Actinomycetes</taxon>
        <taxon>Pseudonocardiales</taxon>
        <taxon>Pseudonocardiaceae</taxon>
        <taxon>Amycolatopsis</taxon>
    </lineage>
</organism>
<dbReference type="PANTHER" id="PTHR32305:SF17">
    <property type="entry name" value="TRNA NUCLEASE WAPA"/>
    <property type="match status" value="1"/>
</dbReference>
<proteinExistence type="predicted"/>
<protein>
    <recommendedName>
        <fullName evidence="2">PA14 domain-containing protein</fullName>
    </recommendedName>
</protein>
<dbReference type="InterPro" id="IPR011658">
    <property type="entry name" value="PA14_dom"/>
</dbReference>
<feature type="region of interest" description="Disordered" evidence="1">
    <location>
        <begin position="1299"/>
        <end position="1320"/>
    </location>
</feature>
<dbReference type="SMART" id="SM00758">
    <property type="entry name" value="PA14"/>
    <property type="match status" value="2"/>
</dbReference>
<dbReference type="Pfam" id="PF07691">
    <property type="entry name" value="PA14"/>
    <property type="match status" value="2"/>
</dbReference>
<dbReference type="Gene3D" id="3.90.182.10">
    <property type="entry name" value="Toxin - Anthrax Protective Antigen,domain 1"/>
    <property type="match status" value="2"/>
</dbReference>
<dbReference type="SUPFAM" id="SSF56988">
    <property type="entry name" value="Anthrax protective antigen"/>
    <property type="match status" value="2"/>
</dbReference>
<evidence type="ECO:0000313" key="3">
    <source>
        <dbReference type="EMBL" id="GLY68724.1"/>
    </source>
</evidence>
<keyword evidence="4" id="KW-1185">Reference proteome</keyword>
<feature type="domain" description="PA14" evidence="2">
    <location>
        <begin position="1145"/>
        <end position="1289"/>
    </location>
</feature>
<dbReference type="Proteomes" id="UP001165136">
    <property type="component" value="Unassembled WGS sequence"/>
</dbReference>